<name>A0A1M7QNS3_9BURK</name>
<keyword evidence="4 6" id="KW-1133">Transmembrane helix</keyword>
<feature type="transmembrane region" description="Helical" evidence="6">
    <location>
        <begin position="35"/>
        <end position="54"/>
    </location>
</feature>
<keyword evidence="3 6" id="KW-0812">Transmembrane</keyword>
<feature type="transmembrane region" description="Helical" evidence="6">
    <location>
        <begin position="66"/>
        <end position="87"/>
    </location>
</feature>
<feature type="transmembrane region" description="Helical" evidence="6">
    <location>
        <begin position="267"/>
        <end position="286"/>
    </location>
</feature>
<comment type="subcellular location">
    <subcellularLocation>
        <location evidence="1">Membrane</location>
        <topology evidence="1">Multi-pass membrane protein</topology>
    </subcellularLocation>
</comment>
<proteinExistence type="inferred from homology"/>
<comment type="similarity">
    <text evidence="2">Belongs to the autoinducer-2 exporter (AI-2E) (TC 2.A.86) family.</text>
</comment>
<dbReference type="InterPro" id="IPR002549">
    <property type="entry name" value="AI-2E-like"/>
</dbReference>
<dbReference type="RefSeq" id="WP_229255743.1">
    <property type="nucleotide sequence ID" value="NZ_FRCX01000007.1"/>
</dbReference>
<evidence type="ECO:0000313" key="8">
    <source>
        <dbReference type="Proteomes" id="UP000184339"/>
    </source>
</evidence>
<evidence type="ECO:0000256" key="5">
    <source>
        <dbReference type="ARBA" id="ARBA00023136"/>
    </source>
</evidence>
<dbReference type="GO" id="GO:0016020">
    <property type="term" value="C:membrane"/>
    <property type="evidence" value="ECO:0007669"/>
    <property type="project" value="UniProtKB-SubCell"/>
</dbReference>
<dbReference type="PANTHER" id="PTHR21716:SF64">
    <property type="entry name" value="AI-2 TRANSPORT PROTEIN TQSA"/>
    <property type="match status" value="1"/>
</dbReference>
<dbReference type="STRING" id="551987.SAMN05192549_107368"/>
<keyword evidence="5 6" id="KW-0472">Membrane</keyword>
<accession>A0A1M7QNS3</accession>
<dbReference type="Proteomes" id="UP000184339">
    <property type="component" value="Unassembled WGS sequence"/>
</dbReference>
<feature type="transmembrane region" description="Helical" evidence="6">
    <location>
        <begin position="293"/>
        <end position="312"/>
    </location>
</feature>
<feature type="transmembrane region" description="Helical" evidence="6">
    <location>
        <begin position="233"/>
        <end position="255"/>
    </location>
</feature>
<evidence type="ECO:0000256" key="2">
    <source>
        <dbReference type="ARBA" id="ARBA00009773"/>
    </source>
</evidence>
<dbReference type="EMBL" id="FRCX01000007">
    <property type="protein sequence ID" value="SHN33140.1"/>
    <property type="molecule type" value="Genomic_DNA"/>
</dbReference>
<feature type="transmembrane region" description="Helical" evidence="6">
    <location>
        <begin position="332"/>
        <end position="357"/>
    </location>
</feature>
<evidence type="ECO:0000256" key="6">
    <source>
        <dbReference type="SAM" id="Phobius"/>
    </source>
</evidence>
<protein>
    <submittedName>
        <fullName evidence="7">Predicted PurR-regulated permease PerM</fullName>
    </submittedName>
</protein>
<dbReference type="Pfam" id="PF01594">
    <property type="entry name" value="AI-2E_transport"/>
    <property type="match status" value="1"/>
</dbReference>
<organism evidence="7 8">
    <name type="scientific">Duganella sacchari</name>
    <dbReference type="NCBI Taxonomy" id="551987"/>
    <lineage>
        <taxon>Bacteria</taxon>
        <taxon>Pseudomonadati</taxon>
        <taxon>Pseudomonadota</taxon>
        <taxon>Betaproteobacteria</taxon>
        <taxon>Burkholderiales</taxon>
        <taxon>Oxalobacteraceae</taxon>
        <taxon>Telluria group</taxon>
        <taxon>Duganella</taxon>
    </lineage>
</organism>
<feature type="transmembrane region" description="Helical" evidence="6">
    <location>
        <begin position="12"/>
        <end position="29"/>
    </location>
</feature>
<evidence type="ECO:0000256" key="1">
    <source>
        <dbReference type="ARBA" id="ARBA00004141"/>
    </source>
</evidence>
<reference evidence="8" key="1">
    <citation type="submission" date="2016-11" db="EMBL/GenBank/DDBJ databases">
        <authorList>
            <person name="Varghese N."/>
            <person name="Submissions S."/>
        </authorList>
    </citation>
    <scope>NUCLEOTIDE SEQUENCE [LARGE SCALE GENOMIC DNA]</scope>
    <source>
        <strain evidence="8">Sac-22</strain>
    </source>
</reference>
<dbReference type="PANTHER" id="PTHR21716">
    <property type="entry name" value="TRANSMEMBRANE PROTEIN"/>
    <property type="match status" value="1"/>
</dbReference>
<sequence length="626" mass="67518">MSDSIASRTLPSAVTGLVGTATVLALLYFGRDVLIPITLAFIFSFLIAPFVRALRHMGLGQATSVCTGVLVVTVTLLAIGGVIVSQVSAMGASLPQYQDTIASKIETLDKLTRGTLGDLGGPAGDLIEHFTSDGASGPQPVLQNDGSVKTPVLVEIHEPALKPFQLLGKVITSVWPPLETAGIVFVVLIFVLLEHESLRDRFIRLAGGGDLRATTIAVNDAGERLSRFFISQFLVNLATGLAIWLGLSLMGLGQALLWGTMTAVLRFIPYVGVWMAALCATVLAAAVDPGWSLALMTLGLFLAVEIIVAQTIEPKLYGHTTGLSPLSVVVSAIFWSWIWGPVGLVLSTPLTLCLVVAGRYIRALKVLEIMFGELPALTLPQNFYQRVLSGDAHEIVTSAKRYMQHKSLAEYCDGVLLPALHLAHFDLKDAAITPEEEEKVTSSIIAVIEALSGNPKWWRKRKRSTVLTGEGIGRQLRAQRISDGGEWQGSFDVPPGSVVLNIAIGSQYAELATEILVRILQEQKIDARSRNFEELDQPPPPGARKEAVAIVCLISVDPLNDCEAMSDALAKMRVRLPDAKHFALLLPSPFENPDLKTCIFSEADHVSRSYDDVLQHCQTAMKGHAS</sequence>
<dbReference type="GO" id="GO:0055085">
    <property type="term" value="P:transmembrane transport"/>
    <property type="evidence" value="ECO:0007669"/>
    <property type="project" value="TreeGrafter"/>
</dbReference>
<gene>
    <name evidence="7" type="ORF">SAMN05192549_107368</name>
</gene>
<dbReference type="AlphaFoldDB" id="A0A1M7QNS3"/>
<evidence type="ECO:0000313" key="7">
    <source>
        <dbReference type="EMBL" id="SHN33140.1"/>
    </source>
</evidence>
<evidence type="ECO:0000256" key="3">
    <source>
        <dbReference type="ARBA" id="ARBA00022692"/>
    </source>
</evidence>
<evidence type="ECO:0000256" key="4">
    <source>
        <dbReference type="ARBA" id="ARBA00022989"/>
    </source>
</evidence>
<keyword evidence="8" id="KW-1185">Reference proteome</keyword>
<feature type="transmembrane region" description="Helical" evidence="6">
    <location>
        <begin position="174"/>
        <end position="193"/>
    </location>
</feature>